<protein>
    <submittedName>
        <fullName evidence="4">LPXTG-site transpeptidase (Sortase) family protein</fullName>
    </submittedName>
</protein>
<evidence type="ECO:0000313" key="5">
    <source>
        <dbReference type="Proteomes" id="UP000182508"/>
    </source>
</evidence>
<accession>A0A1G6A261</accession>
<dbReference type="InterPro" id="IPR023365">
    <property type="entry name" value="Sortase_dom-sf"/>
</dbReference>
<dbReference type="Proteomes" id="UP000182508">
    <property type="component" value="Unassembled WGS sequence"/>
</dbReference>
<feature type="active site" description="Acyl-thioester intermediate" evidence="2">
    <location>
        <position position="207"/>
    </location>
</feature>
<keyword evidence="5" id="KW-1185">Reference proteome</keyword>
<evidence type="ECO:0000313" key="4">
    <source>
        <dbReference type="EMBL" id="SDB02524.1"/>
    </source>
</evidence>
<dbReference type="RefSeq" id="WP_074484939.1">
    <property type="nucleotide sequence ID" value="NZ_FMXP01000002.1"/>
</dbReference>
<dbReference type="NCBIfam" id="TIGR01076">
    <property type="entry name" value="sortase_fam"/>
    <property type="match status" value="1"/>
</dbReference>
<dbReference type="Pfam" id="PF04203">
    <property type="entry name" value="Sortase"/>
    <property type="match status" value="1"/>
</dbReference>
<organism evidence="4 5">
    <name type="scientific">Streptococcus henryi</name>
    <dbReference type="NCBI Taxonomy" id="439219"/>
    <lineage>
        <taxon>Bacteria</taxon>
        <taxon>Bacillati</taxon>
        <taxon>Bacillota</taxon>
        <taxon>Bacilli</taxon>
        <taxon>Lactobacillales</taxon>
        <taxon>Streptococcaceae</taxon>
        <taxon>Streptococcus</taxon>
    </lineage>
</organism>
<proteinExistence type="predicted"/>
<keyword evidence="3" id="KW-0472">Membrane</keyword>
<sequence length="285" mass="32312">MKKKKVLGLCLLLSGILLFSFPFVSMISRDFKQLGAQNSYAEYLAENRETLQETRQKLEEENLSTQPVQDIFTQNKETAVNQNSPYLSILDTSQVVGQVSIPALGQNFDLYLDADYNKIAKGVAVMVGTGAPVGIKGQRPIIAGHRITYNDMSFYFLPDLVKGDKIYVTFLDQTLEYQVYQTEIIDEYDNEKLAPIPDKDVITLMTCYNAPEYNQRYLVNAIRVEKETSEEQGTTESSATITRLLTQKDSKTSVKLLRLAPYAVLLIALASFLYFARKLWKLIQK</sequence>
<keyword evidence="3" id="KW-0812">Transmembrane</keyword>
<dbReference type="InterPro" id="IPR042002">
    <property type="entry name" value="Sortase_C"/>
</dbReference>
<name>A0A1G6A261_9STRE</name>
<dbReference type="AlphaFoldDB" id="A0A1G6A261"/>
<gene>
    <name evidence="4" type="ORF">SAMN02910293_00147</name>
</gene>
<dbReference type="Gene3D" id="2.40.260.10">
    <property type="entry name" value="Sortase"/>
    <property type="match status" value="1"/>
</dbReference>
<evidence type="ECO:0000256" key="2">
    <source>
        <dbReference type="PIRSR" id="PIRSR605754-1"/>
    </source>
</evidence>
<reference evidence="4 5" key="1">
    <citation type="submission" date="2016-10" db="EMBL/GenBank/DDBJ databases">
        <authorList>
            <person name="de Groot N.N."/>
        </authorList>
    </citation>
    <scope>NUCLEOTIDE SEQUENCE [LARGE SCALE GENOMIC DNA]</scope>
    <source>
        <strain evidence="4 5">A-4</strain>
    </source>
</reference>
<evidence type="ECO:0000256" key="3">
    <source>
        <dbReference type="SAM" id="Phobius"/>
    </source>
</evidence>
<dbReference type="STRING" id="439219.SAMN02910293_00147"/>
<dbReference type="InterPro" id="IPR005754">
    <property type="entry name" value="Sortase"/>
</dbReference>
<dbReference type="GO" id="GO:0016787">
    <property type="term" value="F:hydrolase activity"/>
    <property type="evidence" value="ECO:0007669"/>
    <property type="project" value="UniProtKB-KW"/>
</dbReference>
<keyword evidence="3" id="KW-1133">Transmembrane helix</keyword>
<feature type="transmembrane region" description="Helical" evidence="3">
    <location>
        <begin position="259"/>
        <end position="276"/>
    </location>
</feature>
<feature type="active site" description="Proton donor/acceptor" evidence="2">
    <location>
        <position position="145"/>
    </location>
</feature>
<evidence type="ECO:0000256" key="1">
    <source>
        <dbReference type="ARBA" id="ARBA00022801"/>
    </source>
</evidence>
<dbReference type="eggNOG" id="COG3764">
    <property type="taxonomic scope" value="Bacteria"/>
</dbReference>
<dbReference type="SUPFAM" id="SSF63817">
    <property type="entry name" value="Sortase"/>
    <property type="match status" value="1"/>
</dbReference>
<keyword evidence="1" id="KW-0378">Hydrolase</keyword>
<dbReference type="EMBL" id="FMXP01000002">
    <property type="protein sequence ID" value="SDB02524.1"/>
    <property type="molecule type" value="Genomic_DNA"/>
</dbReference>
<dbReference type="CDD" id="cd05827">
    <property type="entry name" value="Sortase_C"/>
    <property type="match status" value="1"/>
</dbReference>